<dbReference type="GO" id="GO:0005840">
    <property type="term" value="C:ribosome"/>
    <property type="evidence" value="ECO:0007669"/>
    <property type="project" value="InterPro"/>
</dbReference>
<proteinExistence type="predicted"/>
<reference evidence="1" key="1">
    <citation type="journal article" date="2014" name="PLoS ONE">
        <title>Conserved gene order and expanded inverted repeats characterize plastid genomes of Thalassiosirales.</title>
        <authorList>
            <person name="Sabir J.S."/>
            <person name="Yu M."/>
            <person name="Ashworth M.P."/>
            <person name="Baeshen N.A."/>
            <person name="Baeshen M.N."/>
            <person name="Bahieldin A."/>
            <person name="Theriot E.C."/>
            <person name="Jansen R.K."/>
        </authorList>
    </citation>
    <scope>NUCLEOTIDE SEQUENCE</scope>
</reference>
<dbReference type="GO" id="GO:0003735">
    <property type="term" value="F:structural constituent of ribosome"/>
    <property type="evidence" value="ECO:0007669"/>
    <property type="project" value="InterPro"/>
</dbReference>
<dbReference type="SUPFAM" id="SSF54843">
    <property type="entry name" value="Ribosomal protein L22"/>
    <property type="match status" value="1"/>
</dbReference>
<organism evidence="1">
    <name type="scientific">Rhizosolenia imbricata</name>
    <dbReference type="NCBI Taxonomy" id="216768"/>
    <lineage>
        <taxon>Eukaryota</taxon>
        <taxon>Sar</taxon>
        <taxon>Stramenopiles</taxon>
        <taxon>Ochrophyta</taxon>
        <taxon>Bacillariophyta</taxon>
        <taxon>Coscinodiscophyceae</taxon>
        <taxon>Rhizosoleniophycidae</taxon>
        <taxon>Rhizosoleniales</taxon>
        <taxon>Rhizosoleniaceae</taxon>
        <taxon>Rhizosolenia</taxon>
    </lineage>
</organism>
<sequence length="142" mass="16900">MAILVPHPKCQELPRVYRSPMVLEFIMINAKNTQLVSKDTNKILKCLRRRSFYKALKIVSEIDNIIERNFILQILYSVATYSENNHSTNLLKLWIEDIYVKKTINANQFIDRNVHNLNYNYNLIIKLGFQYKAPPRKKETLW</sequence>
<dbReference type="RefSeq" id="YP_009093103.1">
    <property type="nucleotide sequence ID" value="NC_025311.1"/>
</dbReference>
<accession>A0A089VHL9</accession>
<dbReference type="InterPro" id="IPR036394">
    <property type="entry name" value="Ribosomal_uL22_sf"/>
</dbReference>
<name>A0A089VHL9_9STRA</name>
<dbReference type="GO" id="GO:0006412">
    <property type="term" value="P:translation"/>
    <property type="evidence" value="ECO:0007669"/>
    <property type="project" value="InterPro"/>
</dbReference>
<protein>
    <submittedName>
        <fullName evidence="1">Uncharacterized protein</fullName>
    </submittedName>
</protein>
<gene>
    <name evidence="1" type="primary">ycf88</name>
</gene>
<reference evidence="1" key="2">
    <citation type="submission" date="2014-06" db="EMBL/GenBank/DDBJ databases">
        <authorList>
            <person name="Sabir J.S.M."/>
            <person name="Yu M."/>
            <person name="Ashworth M.P."/>
            <person name="Baeshen N.A."/>
            <person name="Baeshen M.N."/>
            <person name="Bahieldin A."/>
            <person name="Theriot E.C."/>
            <person name="Jansen R.K."/>
        </authorList>
    </citation>
    <scope>NUCLEOTIDE SEQUENCE</scope>
</reference>
<dbReference type="EMBL" id="KJ958482">
    <property type="protein sequence ID" value="AIR75776.1"/>
    <property type="molecule type" value="Genomic_DNA"/>
</dbReference>
<dbReference type="AlphaFoldDB" id="A0A089VHL9"/>
<geneLocation type="chloroplast" evidence="1"/>
<evidence type="ECO:0000313" key="1">
    <source>
        <dbReference type="EMBL" id="AIR75776.1"/>
    </source>
</evidence>
<keyword evidence="1" id="KW-0150">Chloroplast</keyword>
<dbReference type="GeneID" id="20833770"/>
<keyword evidence="1" id="KW-0934">Plastid</keyword>